<dbReference type="PANTHER" id="PTHR47505:SF1">
    <property type="entry name" value="DNA UTILIZATION PROTEIN YHGH"/>
    <property type="match status" value="1"/>
</dbReference>
<keyword evidence="4" id="KW-1185">Reference proteome</keyword>
<dbReference type="SUPFAM" id="SSF53271">
    <property type="entry name" value="PRTase-like"/>
    <property type="match status" value="1"/>
</dbReference>
<sequence>MSSPKTSTLRAIADLVLPQSCAGCGRRPLPGLCAPCLLTLETRTPASTAPDPPPRGMPPCVAAGLYAGVLAEVIIAYKERGRHDLTRPLAALLARSIALADDTGAPVLVPVPTTFAARRRRGSDHLRPLAEAAARLVGGTVAPCLRARRRPDSVGLDRGARLRAARGAYAPRFAGRPRRGTPVLIVDDVLTSGATLSEVARTLTTMGLRPVGAAVLAVAGRRAK</sequence>
<accession>A0A841FV44</accession>
<keyword evidence="3" id="KW-0328">Glycosyltransferase</keyword>
<organism evidence="3 4">
    <name type="scientific">Phytomonospora endophytica</name>
    <dbReference type="NCBI Taxonomy" id="714109"/>
    <lineage>
        <taxon>Bacteria</taxon>
        <taxon>Bacillati</taxon>
        <taxon>Actinomycetota</taxon>
        <taxon>Actinomycetes</taxon>
        <taxon>Micromonosporales</taxon>
        <taxon>Micromonosporaceae</taxon>
        <taxon>Phytomonospora</taxon>
    </lineage>
</organism>
<dbReference type="InterPro" id="IPR051910">
    <property type="entry name" value="ComF/GntX_DNA_util-trans"/>
</dbReference>
<dbReference type="Pfam" id="PF00156">
    <property type="entry name" value="Pribosyltran"/>
    <property type="match status" value="1"/>
</dbReference>
<proteinExistence type="inferred from homology"/>
<dbReference type="CDD" id="cd06223">
    <property type="entry name" value="PRTases_typeI"/>
    <property type="match status" value="1"/>
</dbReference>
<evidence type="ECO:0000313" key="3">
    <source>
        <dbReference type="EMBL" id="MBB6039644.1"/>
    </source>
</evidence>
<dbReference type="InterPro" id="IPR029057">
    <property type="entry name" value="PRTase-like"/>
</dbReference>
<comment type="caution">
    <text evidence="3">The sequence shown here is derived from an EMBL/GenBank/DDBJ whole genome shotgun (WGS) entry which is preliminary data.</text>
</comment>
<protein>
    <submittedName>
        <fullName evidence="3">Putative amidophosphoribosyltransferase</fullName>
    </submittedName>
</protein>
<keyword evidence="3" id="KW-0808">Transferase</keyword>
<dbReference type="GO" id="GO:0016757">
    <property type="term" value="F:glycosyltransferase activity"/>
    <property type="evidence" value="ECO:0007669"/>
    <property type="project" value="UniProtKB-KW"/>
</dbReference>
<dbReference type="RefSeq" id="WP_184792732.1">
    <property type="nucleotide sequence ID" value="NZ_BONT01000028.1"/>
</dbReference>
<evidence type="ECO:0000259" key="2">
    <source>
        <dbReference type="Pfam" id="PF00156"/>
    </source>
</evidence>
<feature type="domain" description="Phosphoribosyltransferase" evidence="2">
    <location>
        <begin position="178"/>
        <end position="219"/>
    </location>
</feature>
<dbReference type="Proteomes" id="UP000548476">
    <property type="component" value="Unassembled WGS sequence"/>
</dbReference>
<evidence type="ECO:0000256" key="1">
    <source>
        <dbReference type="ARBA" id="ARBA00008007"/>
    </source>
</evidence>
<dbReference type="PANTHER" id="PTHR47505">
    <property type="entry name" value="DNA UTILIZATION PROTEIN YHGH"/>
    <property type="match status" value="1"/>
</dbReference>
<dbReference type="InterPro" id="IPR000836">
    <property type="entry name" value="PRTase_dom"/>
</dbReference>
<dbReference type="Gene3D" id="3.40.50.2020">
    <property type="match status" value="1"/>
</dbReference>
<name>A0A841FV44_9ACTN</name>
<reference evidence="3 4" key="1">
    <citation type="submission" date="2020-08" db="EMBL/GenBank/DDBJ databases">
        <title>Genomic Encyclopedia of Type Strains, Phase IV (KMG-IV): sequencing the most valuable type-strain genomes for metagenomic binning, comparative biology and taxonomic classification.</title>
        <authorList>
            <person name="Goeker M."/>
        </authorList>
    </citation>
    <scope>NUCLEOTIDE SEQUENCE [LARGE SCALE GENOMIC DNA]</scope>
    <source>
        <strain evidence="3 4">YIM 65646</strain>
    </source>
</reference>
<gene>
    <name evidence="3" type="ORF">HNR73_007541</name>
</gene>
<dbReference type="AlphaFoldDB" id="A0A841FV44"/>
<dbReference type="EMBL" id="JACHGT010000024">
    <property type="protein sequence ID" value="MBB6039644.1"/>
    <property type="molecule type" value="Genomic_DNA"/>
</dbReference>
<comment type="similarity">
    <text evidence="1">Belongs to the ComF/GntX family.</text>
</comment>
<evidence type="ECO:0000313" key="4">
    <source>
        <dbReference type="Proteomes" id="UP000548476"/>
    </source>
</evidence>